<feature type="region of interest" description="Disordered" evidence="1">
    <location>
        <begin position="464"/>
        <end position="486"/>
    </location>
</feature>
<feature type="transmembrane region" description="Helical" evidence="2">
    <location>
        <begin position="346"/>
        <end position="365"/>
    </location>
</feature>
<dbReference type="Proteomes" id="UP000192596">
    <property type="component" value="Unassembled WGS sequence"/>
</dbReference>
<name>A0A1V8S9N5_9PEZI</name>
<feature type="compositionally biased region" description="Basic residues" evidence="1">
    <location>
        <begin position="73"/>
        <end position="92"/>
    </location>
</feature>
<keyword evidence="2" id="KW-1133">Transmembrane helix</keyword>
<protein>
    <submittedName>
        <fullName evidence="3">Uncharacterized protein</fullName>
    </submittedName>
</protein>
<proteinExistence type="predicted"/>
<evidence type="ECO:0000313" key="3">
    <source>
        <dbReference type="EMBL" id="OQN95749.1"/>
    </source>
</evidence>
<feature type="region of interest" description="Disordered" evidence="1">
    <location>
        <begin position="58"/>
        <end position="92"/>
    </location>
</feature>
<keyword evidence="2" id="KW-0812">Transmembrane</keyword>
<dbReference type="InParanoid" id="A0A1V8S9N5"/>
<evidence type="ECO:0000256" key="1">
    <source>
        <dbReference type="SAM" id="MobiDB-lite"/>
    </source>
</evidence>
<reference evidence="4" key="1">
    <citation type="submission" date="2017-03" db="EMBL/GenBank/DDBJ databases">
        <title>Genomes of endolithic fungi from Antarctica.</title>
        <authorList>
            <person name="Coleine C."/>
            <person name="Masonjones S."/>
            <person name="Stajich J.E."/>
        </authorList>
    </citation>
    <scope>NUCLEOTIDE SEQUENCE [LARGE SCALE GENOMIC DNA]</scope>
    <source>
        <strain evidence="4">CCFEE 5527</strain>
    </source>
</reference>
<evidence type="ECO:0000256" key="2">
    <source>
        <dbReference type="SAM" id="Phobius"/>
    </source>
</evidence>
<dbReference type="STRING" id="1507870.A0A1V8S9N5"/>
<dbReference type="EMBL" id="NAJO01000079">
    <property type="protein sequence ID" value="OQN95749.1"/>
    <property type="molecule type" value="Genomic_DNA"/>
</dbReference>
<keyword evidence="2" id="KW-0472">Membrane</keyword>
<dbReference type="PANTHER" id="PTHR37577:SF1">
    <property type="entry name" value="INTEGRAL MEMBRANE PROTEIN"/>
    <property type="match status" value="1"/>
</dbReference>
<dbReference type="OrthoDB" id="5427664at2759"/>
<feature type="transmembrane region" description="Helical" evidence="2">
    <location>
        <begin position="409"/>
        <end position="428"/>
    </location>
</feature>
<comment type="caution">
    <text evidence="3">The sequence shown here is derived from an EMBL/GenBank/DDBJ whole genome shotgun (WGS) entry which is preliminary data.</text>
</comment>
<gene>
    <name evidence="3" type="ORF">B0A48_17939</name>
</gene>
<accession>A0A1V8S9N5</accession>
<feature type="transmembrane region" description="Helical" evidence="2">
    <location>
        <begin position="277"/>
        <end position="298"/>
    </location>
</feature>
<keyword evidence="4" id="KW-1185">Reference proteome</keyword>
<dbReference type="InterPro" id="IPR053018">
    <property type="entry name" value="Elsinochrome_Biosynth-Asso"/>
</dbReference>
<dbReference type="AlphaFoldDB" id="A0A1V8S9N5"/>
<organism evidence="3 4">
    <name type="scientific">Cryoendolithus antarcticus</name>
    <dbReference type="NCBI Taxonomy" id="1507870"/>
    <lineage>
        <taxon>Eukaryota</taxon>
        <taxon>Fungi</taxon>
        <taxon>Dikarya</taxon>
        <taxon>Ascomycota</taxon>
        <taxon>Pezizomycotina</taxon>
        <taxon>Dothideomycetes</taxon>
        <taxon>Dothideomycetidae</taxon>
        <taxon>Cladosporiales</taxon>
        <taxon>Cladosporiaceae</taxon>
        <taxon>Cryoendolithus</taxon>
    </lineage>
</organism>
<sequence>MSAGQVTQVKDRGTRITVRCHITVATRMMIEDQESPGVLITLNPHNTLTTHMPMTDETETMTARDDTATRVPARTKRSQRGGGASRRRRQRSRGQPYGLVLYSFWFVQESYAAGKITELDRTISGLVCGMLRRAKRTLTSVSNLPAKTEDRRESTLPLTRENLRKILGQFSDQQLVTGLAVLTVGYIQTKTITQYHFSIVASLADLAFVVQSCSTDIVLQSLADQPVKRLWRGVAVLLFMFLALMTSVPAGNYFWLYNFGMPVQCIWQSFRGNYRPGWRLAVMVIGMIMQIWAILIVAHDWFPSIYQNAVGRTVKRGILWTVLLPRRTAYRAANNREASNMTSSKCLWACLEVCSGSVALFVFVATEIVFSEAFDLLRSWAILVNSVYTVSWLRGLASENGRTGNEDTWGFGQAVAVMLLALPVFTIVETLAEERSNRKDSTRGSGAPVTDQSGLLANAALTVEPQHQHDSPPAIDHSAPAGSSSSVMRFLRGPRRIDTEGGRSVARTTSIDIQVQSADYNGFQTTRANSRGAYELQPLPSTLPASLTPLAQPTQVAAPASAQVTPAY</sequence>
<feature type="transmembrane region" description="Helical" evidence="2">
    <location>
        <begin position="234"/>
        <end position="257"/>
    </location>
</feature>
<evidence type="ECO:0000313" key="4">
    <source>
        <dbReference type="Proteomes" id="UP000192596"/>
    </source>
</evidence>
<dbReference type="PANTHER" id="PTHR37577">
    <property type="entry name" value="INTEGRAL MEMBRANE PROTEIN"/>
    <property type="match status" value="1"/>
</dbReference>